<feature type="compositionally biased region" description="Low complexity" evidence="1">
    <location>
        <begin position="16"/>
        <end position="30"/>
    </location>
</feature>
<dbReference type="Proteomes" id="UP000623129">
    <property type="component" value="Unassembled WGS sequence"/>
</dbReference>
<accession>A0A833RJ60</accession>
<reference evidence="2" key="1">
    <citation type="submission" date="2020-01" db="EMBL/GenBank/DDBJ databases">
        <title>Genome sequence of Kobresia littledalei, the first chromosome-level genome in the family Cyperaceae.</title>
        <authorList>
            <person name="Qu G."/>
        </authorList>
    </citation>
    <scope>NUCLEOTIDE SEQUENCE</scope>
    <source>
        <strain evidence="2">C.B.Clarke</strain>
        <tissue evidence="2">Leaf</tissue>
    </source>
</reference>
<name>A0A833RJ60_9POAL</name>
<sequence length="94" mass="10051">MVPPSTSPPIASSQRISTSTTPPIASPPASRYQSRTTPLVDLSTASDISTIARLSGILSRFARAIGVFPSLPYWMTMPEITSSSSSPFFRFCSP</sequence>
<evidence type="ECO:0000313" key="2">
    <source>
        <dbReference type="EMBL" id="KAF3336816.1"/>
    </source>
</evidence>
<protein>
    <submittedName>
        <fullName evidence="2">Uncharacterized protein</fullName>
    </submittedName>
</protein>
<gene>
    <name evidence="2" type="ORF">FCM35_KLT19402</name>
</gene>
<evidence type="ECO:0000256" key="1">
    <source>
        <dbReference type="SAM" id="MobiDB-lite"/>
    </source>
</evidence>
<dbReference type="AlphaFoldDB" id="A0A833RJ60"/>
<comment type="caution">
    <text evidence="2">The sequence shown here is derived from an EMBL/GenBank/DDBJ whole genome shotgun (WGS) entry which is preliminary data.</text>
</comment>
<evidence type="ECO:0000313" key="3">
    <source>
        <dbReference type="Proteomes" id="UP000623129"/>
    </source>
</evidence>
<feature type="region of interest" description="Disordered" evidence="1">
    <location>
        <begin position="1"/>
        <end position="36"/>
    </location>
</feature>
<keyword evidence="3" id="KW-1185">Reference proteome</keyword>
<dbReference type="EMBL" id="SWLB01000007">
    <property type="protein sequence ID" value="KAF3336816.1"/>
    <property type="molecule type" value="Genomic_DNA"/>
</dbReference>
<organism evidence="2 3">
    <name type="scientific">Carex littledalei</name>
    <dbReference type="NCBI Taxonomy" id="544730"/>
    <lineage>
        <taxon>Eukaryota</taxon>
        <taxon>Viridiplantae</taxon>
        <taxon>Streptophyta</taxon>
        <taxon>Embryophyta</taxon>
        <taxon>Tracheophyta</taxon>
        <taxon>Spermatophyta</taxon>
        <taxon>Magnoliopsida</taxon>
        <taxon>Liliopsida</taxon>
        <taxon>Poales</taxon>
        <taxon>Cyperaceae</taxon>
        <taxon>Cyperoideae</taxon>
        <taxon>Cariceae</taxon>
        <taxon>Carex</taxon>
        <taxon>Carex subgen. Euthyceras</taxon>
    </lineage>
</organism>
<proteinExistence type="predicted"/>